<protein>
    <submittedName>
        <fullName evidence="6">Uncharacterized protein</fullName>
    </submittedName>
</protein>
<feature type="transmembrane region" description="Helical" evidence="5">
    <location>
        <begin position="159"/>
        <end position="185"/>
    </location>
</feature>
<dbReference type="GO" id="GO:0015031">
    <property type="term" value="P:protein transport"/>
    <property type="evidence" value="ECO:0007669"/>
    <property type="project" value="InterPro"/>
</dbReference>
<keyword evidence="4 5" id="KW-0472">Membrane</keyword>
<dbReference type="GO" id="GO:0055038">
    <property type="term" value="C:recycling endosome membrane"/>
    <property type="evidence" value="ECO:0007669"/>
    <property type="project" value="TreeGrafter"/>
</dbReference>
<dbReference type="Proteomes" id="UP000179807">
    <property type="component" value="Unassembled WGS sequence"/>
</dbReference>
<comment type="caution">
    <text evidence="6">The sequence shown here is derived from an EMBL/GenBank/DDBJ whole genome shotgun (WGS) entry which is preliminary data.</text>
</comment>
<evidence type="ECO:0000256" key="3">
    <source>
        <dbReference type="ARBA" id="ARBA00022989"/>
    </source>
</evidence>
<evidence type="ECO:0000256" key="4">
    <source>
        <dbReference type="ARBA" id="ARBA00023136"/>
    </source>
</evidence>
<feature type="transmembrane region" description="Helical" evidence="5">
    <location>
        <begin position="122"/>
        <end position="139"/>
    </location>
</feature>
<proteinExistence type="predicted"/>
<evidence type="ECO:0000313" key="6">
    <source>
        <dbReference type="EMBL" id="OHT15054.1"/>
    </source>
</evidence>
<dbReference type="Pfam" id="PF04144">
    <property type="entry name" value="SCAMP"/>
    <property type="match status" value="1"/>
</dbReference>
<keyword evidence="7" id="KW-1185">Reference proteome</keyword>
<keyword evidence="2 5" id="KW-0812">Transmembrane</keyword>
<dbReference type="GO" id="GO:0032588">
    <property type="term" value="C:trans-Golgi network membrane"/>
    <property type="evidence" value="ECO:0007669"/>
    <property type="project" value="TreeGrafter"/>
</dbReference>
<dbReference type="VEuPathDB" id="TrichDB:TRFO_42731"/>
<dbReference type="GeneID" id="94849168"/>
<dbReference type="PANTHER" id="PTHR10687:SF2">
    <property type="entry name" value="SECRETORY CARRIER-ASSOCIATED MEMBRANE PROTEIN"/>
    <property type="match status" value="1"/>
</dbReference>
<sequence length="217" mass="26268">MEENQRNMQNINGKEINMILSRNWPKQFPLFYFDLNIIPQHLQKYVIETFFSWIFMVATYLLNWIICFFCQRGYSLEESYDFVFLVSSFHLFIMMPLFLFFFHFEIYKIFLFELDSKSYTRIRVVVFIMLAFDTMSFMGSTNAGTCGTLNIISLLNDHLFLTAFFALIVYFMLMIIFFLHFRFLLRMYCLFNKYDVPFTMIDSLSEKVMIKILEKTQ</sequence>
<evidence type="ECO:0000313" key="7">
    <source>
        <dbReference type="Proteomes" id="UP000179807"/>
    </source>
</evidence>
<gene>
    <name evidence="6" type="ORF">TRFO_42731</name>
</gene>
<feature type="transmembrane region" description="Helical" evidence="5">
    <location>
        <begin position="50"/>
        <end position="74"/>
    </location>
</feature>
<evidence type="ECO:0000256" key="1">
    <source>
        <dbReference type="ARBA" id="ARBA00004141"/>
    </source>
</evidence>
<dbReference type="RefSeq" id="XP_068368190.1">
    <property type="nucleotide sequence ID" value="XM_068514464.1"/>
</dbReference>
<name>A0A1J4KZB6_9EUKA</name>
<keyword evidence="3 5" id="KW-1133">Transmembrane helix</keyword>
<dbReference type="PANTHER" id="PTHR10687">
    <property type="entry name" value="SECRETORY CARRIER-ASSOCIATED MEMBRANE PROTEIN SCAMP"/>
    <property type="match status" value="1"/>
</dbReference>
<dbReference type="EMBL" id="MLAK01000278">
    <property type="protein sequence ID" value="OHT15054.1"/>
    <property type="molecule type" value="Genomic_DNA"/>
</dbReference>
<evidence type="ECO:0000256" key="5">
    <source>
        <dbReference type="SAM" id="Phobius"/>
    </source>
</evidence>
<feature type="transmembrane region" description="Helical" evidence="5">
    <location>
        <begin position="80"/>
        <end position="102"/>
    </location>
</feature>
<dbReference type="AlphaFoldDB" id="A0A1J4KZB6"/>
<dbReference type="InterPro" id="IPR007273">
    <property type="entry name" value="SCAMP"/>
</dbReference>
<organism evidence="6 7">
    <name type="scientific">Tritrichomonas foetus</name>
    <dbReference type="NCBI Taxonomy" id="1144522"/>
    <lineage>
        <taxon>Eukaryota</taxon>
        <taxon>Metamonada</taxon>
        <taxon>Parabasalia</taxon>
        <taxon>Tritrichomonadida</taxon>
        <taxon>Tritrichomonadidae</taxon>
        <taxon>Tritrichomonas</taxon>
    </lineage>
</organism>
<comment type="subcellular location">
    <subcellularLocation>
        <location evidence="1">Membrane</location>
        <topology evidence="1">Multi-pass membrane protein</topology>
    </subcellularLocation>
</comment>
<reference evidence="6" key="1">
    <citation type="submission" date="2016-10" db="EMBL/GenBank/DDBJ databases">
        <authorList>
            <person name="Benchimol M."/>
            <person name="Almeida L.G."/>
            <person name="Vasconcelos A.T."/>
            <person name="Perreira-Neves A."/>
            <person name="Rosa I.A."/>
            <person name="Tasca T."/>
            <person name="Bogo M.R."/>
            <person name="de Souza W."/>
        </authorList>
    </citation>
    <scope>NUCLEOTIDE SEQUENCE [LARGE SCALE GENOMIC DNA]</scope>
    <source>
        <strain evidence="6">K</strain>
    </source>
</reference>
<evidence type="ECO:0000256" key="2">
    <source>
        <dbReference type="ARBA" id="ARBA00022692"/>
    </source>
</evidence>
<accession>A0A1J4KZB6</accession>